<keyword evidence="1" id="KW-0812">Transmembrane</keyword>
<keyword evidence="3" id="KW-1185">Reference proteome</keyword>
<reference evidence="2 3" key="1">
    <citation type="submission" date="2019-10" db="EMBL/GenBank/DDBJ databases">
        <title>New species of Slilvanegrellaceae.</title>
        <authorList>
            <person name="Pitt A."/>
            <person name="Hahn M.W."/>
        </authorList>
    </citation>
    <scope>NUCLEOTIDE SEQUENCE [LARGE SCALE GENOMIC DNA]</scope>
    <source>
        <strain evidence="2 3">SP-Ram-0.45-NSY-1</strain>
    </source>
</reference>
<feature type="transmembrane region" description="Helical" evidence="1">
    <location>
        <begin position="7"/>
        <end position="23"/>
    </location>
</feature>
<dbReference type="EMBL" id="WFLM01000004">
    <property type="protein sequence ID" value="KAB8037713.1"/>
    <property type="molecule type" value="Genomic_DNA"/>
</dbReference>
<dbReference type="RefSeq" id="WP_153420790.1">
    <property type="nucleotide sequence ID" value="NZ_WFLM01000004.1"/>
</dbReference>
<comment type="caution">
    <text evidence="2">The sequence shown here is derived from an EMBL/GenBank/DDBJ whole genome shotgun (WGS) entry which is preliminary data.</text>
</comment>
<evidence type="ECO:0000313" key="3">
    <source>
        <dbReference type="Proteomes" id="UP000437748"/>
    </source>
</evidence>
<proteinExistence type="predicted"/>
<keyword evidence="1" id="KW-0472">Membrane</keyword>
<gene>
    <name evidence="2" type="ORF">GCL60_11105</name>
</gene>
<evidence type="ECO:0000313" key="2">
    <source>
        <dbReference type="EMBL" id="KAB8037713.1"/>
    </source>
</evidence>
<organism evidence="2 3">
    <name type="scientific">Silvanigrella paludirubra</name>
    <dbReference type="NCBI Taxonomy" id="2499159"/>
    <lineage>
        <taxon>Bacteria</taxon>
        <taxon>Pseudomonadati</taxon>
        <taxon>Bdellovibrionota</taxon>
        <taxon>Oligoflexia</taxon>
        <taxon>Silvanigrellales</taxon>
        <taxon>Silvanigrellaceae</taxon>
        <taxon>Silvanigrella</taxon>
    </lineage>
</organism>
<feature type="transmembrane region" description="Helical" evidence="1">
    <location>
        <begin position="150"/>
        <end position="168"/>
    </location>
</feature>
<evidence type="ECO:0000256" key="1">
    <source>
        <dbReference type="SAM" id="Phobius"/>
    </source>
</evidence>
<protein>
    <submittedName>
        <fullName evidence="2">Uncharacterized protein</fullName>
    </submittedName>
</protein>
<feature type="transmembrane region" description="Helical" evidence="1">
    <location>
        <begin position="120"/>
        <end position="144"/>
    </location>
</feature>
<dbReference type="AlphaFoldDB" id="A0A6N6VRM0"/>
<keyword evidence="1" id="KW-1133">Transmembrane helix</keyword>
<feature type="transmembrane region" description="Helical" evidence="1">
    <location>
        <begin position="29"/>
        <end position="49"/>
    </location>
</feature>
<accession>A0A6N6VRM0</accession>
<sequence>MSLFSQKNMISIFIFLFLIIIINCASHPLYVSLIGCFVSLGFLILTYIIQKYHIQKLYFVAFHLISIIFALIFQTPEVFALALLTLLLRESILLAKNRAEKGSRIRLLMDLGMIKPKRQLSLVFKYTMPFVIASFACSFLSNLFTFPPIALAYFALFLFAIGFGSLIVEELSFAATE</sequence>
<name>A0A6N6VRM0_9BACT</name>
<dbReference type="Proteomes" id="UP000437748">
    <property type="component" value="Unassembled WGS sequence"/>
</dbReference>
<dbReference type="OrthoDB" id="9862263at2"/>